<organism evidence="2">
    <name type="scientific">hydrothermal vent metagenome</name>
    <dbReference type="NCBI Taxonomy" id="652676"/>
    <lineage>
        <taxon>unclassified sequences</taxon>
        <taxon>metagenomes</taxon>
        <taxon>ecological metagenomes</taxon>
    </lineage>
</organism>
<dbReference type="EMBL" id="UOFE01000013">
    <property type="protein sequence ID" value="VAW51063.1"/>
    <property type="molecule type" value="Genomic_DNA"/>
</dbReference>
<dbReference type="AlphaFoldDB" id="A0A3B0WFD6"/>
<evidence type="ECO:0000313" key="2">
    <source>
        <dbReference type="EMBL" id="VAW51063.1"/>
    </source>
</evidence>
<name>A0A3B0WFD6_9ZZZZ</name>
<gene>
    <name evidence="2" type="ORF">MNBD_GAMMA05-941</name>
</gene>
<feature type="region of interest" description="Disordered" evidence="1">
    <location>
        <begin position="21"/>
        <end position="51"/>
    </location>
</feature>
<dbReference type="PROSITE" id="PS51257">
    <property type="entry name" value="PROKAR_LIPOPROTEIN"/>
    <property type="match status" value="1"/>
</dbReference>
<sequence length="51" mass="5685">MTKLIRVFICFISLALIASCGGGSSSNSDITETDTENNNWNEMIWDQGSWK</sequence>
<reference evidence="2" key="1">
    <citation type="submission" date="2018-06" db="EMBL/GenBank/DDBJ databases">
        <authorList>
            <person name="Zhirakovskaya E."/>
        </authorList>
    </citation>
    <scope>NUCLEOTIDE SEQUENCE</scope>
</reference>
<protein>
    <submittedName>
        <fullName evidence="2">Uncharacterized protein</fullName>
    </submittedName>
</protein>
<evidence type="ECO:0000256" key="1">
    <source>
        <dbReference type="SAM" id="MobiDB-lite"/>
    </source>
</evidence>
<proteinExistence type="predicted"/>
<accession>A0A3B0WFD6</accession>